<keyword evidence="9" id="KW-1185">Reference proteome</keyword>
<accession>A0A410GEF7</accession>
<evidence type="ECO:0000256" key="4">
    <source>
        <dbReference type="ARBA" id="ARBA00022989"/>
    </source>
</evidence>
<evidence type="ECO:0000256" key="3">
    <source>
        <dbReference type="ARBA" id="ARBA00022692"/>
    </source>
</evidence>
<keyword evidence="5 6" id="KW-0472">Membrane</keyword>
<keyword evidence="3 6" id="KW-0812">Transmembrane</keyword>
<feature type="domain" description="Polysaccharide chain length determinant N-terminal" evidence="7">
    <location>
        <begin position="17"/>
        <end position="70"/>
    </location>
</feature>
<dbReference type="PANTHER" id="PTHR32309:SF13">
    <property type="entry name" value="FERRIC ENTEROBACTIN TRANSPORT PROTEIN FEPE"/>
    <property type="match status" value="1"/>
</dbReference>
<dbReference type="Gene3D" id="3.30.1890.10">
    <property type="entry name" value="FepE-like"/>
    <property type="match status" value="1"/>
</dbReference>
<sequence length="369" mass="40202">MSGATVEQNQSKASLSDEVDIRELVTELWARKLFVLVCTVFLTGAALGYALLVSPTYEASAHATPPATMAVKEYNLFVSAYPSVFQAGPPTGPFELGDVNHITPDLAYGHFVEQLSSHAIRRKFFEKHYFPSLSSQADSGTPDAAWQTFNSSLVVETPIVTGGRVTTVTMRGADPSSLAEWANRFVKFTISETNALVLASLTSKVDGKVQAIDRQIEAVREVARKARLYRITRLHDALAIAESIGLIKPPPEWPIVFTTGDSTGATPALYLRGASALNAELEQLEHREQDDAYIPELPLLLTNKTLLATLNPSEVSIEVASLETEATTPKSPVEPRKKRIVLAGMLLGLSFGAFLVISSYLFRLRKPVT</sequence>
<dbReference type="GO" id="GO:0005886">
    <property type="term" value="C:plasma membrane"/>
    <property type="evidence" value="ECO:0007669"/>
    <property type="project" value="UniProtKB-SubCell"/>
</dbReference>
<gene>
    <name evidence="8" type="ORF">CKA81_13175</name>
</gene>
<dbReference type="AlphaFoldDB" id="A0A410GEF7"/>
<protein>
    <recommendedName>
        <fullName evidence="7">Polysaccharide chain length determinant N-terminal domain-containing protein</fullName>
    </recommendedName>
</protein>
<dbReference type="Proteomes" id="UP000283474">
    <property type="component" value="Chromosome"/>
</dbReference>
<name>A0A410GEF7_9BURK</name>
<evidence type="ECO:0000259" key="7">
    <source>
        <dbReference type="Pfam" id="PF02706"/>
    </source>
</evidence>
<comment type="subcellular location">
    <subcellularLocation>
        <location evidence="1">Cell membrane</location>
        <topology evidence="1">Multi-pass membrane protein</topology>
    </subcellularLocation>
</comment>
<organism evidence="8 9">
    <name type="scientific">Pollutimonas thiosulfatoxidans</name>
    <dbReference type="NCBI Taxonomy" id="2028345"/>
    <lineage>
        <taxon>Bacteria</taxon>
        <taxon>Pseudomonadati</taxon>
        <taxon>Pseudomonadota</taxon>
        <taxon>Betaproteobacteria</taxon>
        <taxon>Burkholderiales</taxon>
        <taxon>Alcaligenaceae</taxon>
        <taxon>Pollutimonas</taxon>
    </lineage>
</organism>
<keyword evidence="2" id="KW-1003">Cell membrane</keyword>
<dbReference type="InterPro" id="IPR050445">
    <property type="entry name" value="Bact_polysacc_biosynth/exp"/>
</dbReference>
<evidence type="ECO:0000256" key="5">
    <source>
        <dbReference type="ARBA" id="ARBA00023136"/>
    </source>
</evidence>
<evidence type="ECO:0000313" key="8">
    <source>
        <dbReference type="EMBL" id="QAA94686.1"/>
    </source>
</evidence>
<feature type="transmembrane region" description="Helical" evidence="6">
    <location>
        <begin position="33"/>
        <end position="52"/>
    </location>
</feature>
<evidence type="ECO:0000256" key="6">
    <source>
        <dbReference type="SAM" id="Phobius"/>
    </source>
</evidence>
<dbReference type="PANTHER" id="PTHR32309">
    <property type="entry name" value="TYROSINE-PROTEIN KINASE"/>
    <property type="match status" value="1"/>
</dbReference>
<feature type="transmembrane region" description="Helical" evidence="6">
    <location>
        <begin position="340"/>
        <end position="362"/>
    </location>
</feature>
<evidence type="ECO:0000256" key="2">
    <source>
        <dbReference type="ARBA" id="ARBA00022475"/>
    </source>
</evidence>
<dbReference type="EMBL" id="CP022987">
    <property type="protein sequence ID" value="QAA94686.1"/>
    <property type="molecule type" value="Genomic_DNA"/>
</dbReference>
<dbReference type="InterPro" id="IPR003856">
    <property type="entry name" value="LPS_length_determ_N"/>
</dbReference>
<dbReference type="OrthoDB" id="8681491at2"/>
<evidence type="ECO:0000256" key="1">
    <source>
        <dbReference type="ARBA" id="ARBA00004651"/>
    </source>
</evidence>
<reference evidence="8 9" key="1">
    <citation type="submission" date="2017-08" db="EMBL/GenBank/DDBJ databases">
        <authorList>
            <person name="Park S.-J."/>
            <person name="Kim H."/>
        </authorList>
    </citation>
    <scope>NUCLEOTIDE SEQUENCE [LARGE SCALE GENOMIC DNA]</scope>
    <source>
        <strain evidence="9">ye3</strain>
    </source>
</reference>
<keyword evidence="4 6" id="KW-1133">Transmembrane helix</keyword>
<dbReference type="SUPFAM" id="SSF160355">
    <property type="entry name" value="Bacterial polysaccharide co-polymerase-like"/>
    <property type="match status" value="1"/>
</dbReference>
<dbReference type="GO" id="GO:0004713">
    <property type="term" value="F:protein tyrosine kinase activity"/>
    <property type="evidence" value="ECO:0007669"/>
    <property type="project" value="TreeGrafter"/>
</dbReference>
<dbReference type="KEGG" id="pus:CKA81_13175"/>
<proteinExistence type="predicted"/>
<dbReference type="Pfam" id="PF02706">
    <property type="entry name" value="Wzz"/>
    <property type="match status" value="1"/>
</dbReference>
<evidence type="ECO:0000313" key="9">
    <source>
        <dbReference type="Proteomes" id="UP000283474"/>
    </source>
</evidence>